<sequence>MGERRPSSRLESLPDELLRDIISRVARSDRTDVRNVMVTSTELSIHAKDREVRKSINLSAFTRFPRWAENFEKLMEKCADGGNVEAHYVKGIREYFLQNNVAVGLNHLKKAADGGYDDGIYLYVILMLCNGETVEGKTYLDKLEWTRNMARGDKCWRNVRRSLEAILVIRKNKYVTMLKASRPRKECKVNDMDTRCEKCYYYKQMKMFVNIRSLYM</sequence>
<dbReference type="AlphaFoldDB" id="A0A6D2KSG1"/>
<dbReference type="EMBL" id="CACVBM020001795">
    <property type="protein sequence ID" value="CAA7059784.1"/>
    <property type="molecule type" value="Genomic_DNA"/>
</dbReference>
<keyword evidence="5" id="KW-1185">Reference proteome</keyword>
<dbReference type="InterPro" id="IPR040338">
    <property type="entry name" value="At1g67623-like"/>
</dbReference>
<dbReference type="OrthoDB" id="1032600at2759"/>
<dbReference type="SUPFAM" id="SSF81383">
    <property type="entry name" value="F-box domain"/>
    <property type="match status" value="1"/>
</dbReference>
<dbReference type="InterPro" id="IPR057136">
    <property type="entry name" value="At2g35280_TPR_dom"/>
</dbReference>
<proteinExistence type="predicted"/>
<organism evidence="2 5">
    <name type="scientific">Microthlaspi erraticum</name>
    <dbReference type="NCBI Taxonomy" id="1685480"/>
    <lineage>
        <taxon>Eukaryota</taxon>
        <taxon>Viridiplantae</taxon>
        <taxon>Streptophyta</taxon>
        <taxon>Embryophyta</taxon>
        <taxon>Tracheophyta</taxon>
        <taxon>Spermatophyta</taxon>
        <taxon>Magnoliopsida</taxon>
        <taxon>eudicotyledons</taxon>
        <taxon>Gunneridae</taxon>
        <taxon>Pentapetalae</taxon>
        <taxon>rosids</taxon>
        <taxon>malvids</taxon>
        <taxon>Brassicales</taxon>
        <taxon>Brassicaceae</taxon>
        <taxon>Coluteocarpeae</taxon>
        <taxon>Microthlaspi</taxon>
    </lineage>
</organism>
<evidence type="ECO:0000259" key="1">
    <source>
        <dbReference type="Pfam" id="PF23310"/>
    </source>
</evidence>
<dbReference type="Pfam" id="PF23310">
    <property type="entry name" value="TPR_27"/>
    <property type="match status" value="1"/>
</dbReference>
<dbReference type="Proteomes" id="UP000467841">
    <property type="component" value="Unassembled WGS sequence"/>
</dbReference>
<dbReference type="InterPro" id="IPR036047">
    <property type="entry name" value="F-box-like_dom_sf"/>
</dbReference>
<feature type="domain" description="At2g35280-like TPR" evidence="1">
    <location>
        <begin position="66"/>
        <end position="166"/>
    </location>
</feature>
<accession>A0A6D2KSG1</accession>
<protein>
    <recommendedName>
        <fullName evidence="1">At2g35280-like TPR domain-containing protein</fullName>
    </recommendedName>
</protein>
<evidence type="ECO:0000313" key="2">
    <source>
        <dbReference type="EMBL" id="CAA7059784.1"/>
    </source>
</evidence>
<dbReference type="PANTHER" id="PTHR33784">
    <property type="entry name" value="OS05G0482100 PROTEIN"/>
    <property type="match status" value="1"/>
</dbReference>
<evidence type="ECO:0000313" key="4">
    <source>
        <dbReference type="EMBL" id="CAA7060905.1"/>
    </source>
</evidence>
<evidence type="ECO:0000313" key="5">
    <source>
        <dbReference type="Proteomes" id="UP000467841"/>
    </source>
</evidence>
<dbReference type="PANTHER" id="PTHR33784:SF25">
    <property type="entry name" value="NUCLEIC ACID-BINDING, OB-FOLD-LIKE PROTEIN"/>
    <property type="match status" value="1"/>
</dbReference>
<name>A0A6D2KSG1_9BRAS</name>
<dbReference type="EMBL" id="CACVBM020001840">
    <property type="protein sequence ID" value="CAA7060901.1"/>
    <property type="molecule type" value="Genomic_DNA"/>
</dbReference>
<dbReference type="EMBL" id="CACVBM020001840">
    <property type="protein sequence ID" value="CAA7060905.1"/>
    <property type="molecule type" value="Genomic_DNA"/>
</dbReference>
<gene>
    <name evidence="2" type="ORF">MERR_LOCUS47020</name>
    <name evidence="3" type="ORF">MERR_LOCUS48137</name>
    <name evidence="4" type="ORF">MERR_LOCUS48141</name>
</gene>
<evidence type="ECO:0000313" key="3">
    <source>
        <dbReference type="EMBL" id="CAA7060901.1"/>
    </source>
</evidence>
<reference evidence="2 5" key="1">
    <citation type="submission" date="2020-01" db="EMBL/GenBank/DDBJ databases">
        <authorList>
            <person name="Mishra B."/>
        </authorList>
    </citation>
    <scope>NUCLEOTIDE SEQUENCE [LARGE SCALE GENOMIC DNA]</scope>
</reference>